<dbReference type="OrthoDB" id="4949603at2"/>
<gene>
    <name evidence="1" type="ORF">DBZ45_09740</name>
</gene>
<organism evidence="1 2">
    <name type="scientific">Arthrobacter globiformis</name>
    <dbReference type="NCBI Taxonomy" id="1665"/>
    <lineage>
        <taxon>Bacteria</taxon>
        <taxon>Bacillati</taxon>
        <taxon>Actinomycetota</taxon>
        <taxon>Actinomycetes</taxon>
        <taxon>Micrococcales</taxon>
        <taxon>Micrococcaceae</taxon>
        <taxon>Arthrobacter</taxon>
    </lineage>
</organism>
<evidence type="ECO:0000313" key="2">
    <source>
        <dbReference type="Proteomes" id="UP000249166"/>
    </source>
</evidence>
<dbReference type="EMBL" id="QLNP01000069">
    <property type="protein sequence ID" value="RAM37495.1"/>
    <property type="molecule type" value="Genomic_DNA"/>
</dbReference>
<name>A0A328HJ53_ARTGO</name>
<proteinExistence type="predicted"/>
<dbReference type="RefSeq" id="WP_111903714.1">
    <property type="nucleotide sequence ID" value="NZ_QLNP01000069.1"/>
</dbReference>
<protein>
    <submittedName>
        <fullName evidence="1">Uncharacterized protein</fullName>
    </submittedName>
</protein>
<evidence type="ECO:0000313" key="1">
    <source>
        <dbReference type="EMBL" id="RAM37495.1"/>
    </source>
</evidence>
<comment type="caution">
    <text evidence="1">The sequence shown here is derived from an EMBL/GenBank/DDBJ whole genome shotgun (WGS) entry which is preliminary data.</text>
</comment>
<accession>A0A328HJ53</accession>
<dbReference type="AlphaFoldDB" id="A0A328HJ53"/>
<sequence>MNAKTVLTSHHTDSHWTADDVRERLGREMESDPALAEFLAAAPNMARALKAVLNLDLGELAERLVRAEISAILH</sequence>
<dbReference type="Proteomes" id="UP000249166">
    <property type="component" value="Unassembled WGS sequence"/>
</dbReference>
<reference evidence="1 2" key="1">
    <citation type="submission" date="2018-04" db="EMBL/GenBank/DDBJ databases">
        <title>Bacteria isolated from cave deposits of Manipur.</title>
        <authorList>
            <person name="Sahoo D."/>
            <person name="Sarangthem I."/>
            <person name="Nandeibam J."/>
        </authorList>
    </citation>
    <scope>NUCLEOTIDE SEQUENCE [LARGE SCALE GENOMIC DNA]</scope>
    <source>
        <strain evidence="2">mrc11</strain>
    </source>
</reference>